<organism evidence="11 12">
    <name type="scientific">Massilia solisilvae</name>
    <dbReference type="NCBI Taxonomy" id="1811225"/>
    <lineage>
        <taxon>Bacteria</taxon>
        <taxon>Pseudomonadati</taxon>
        <taxon>Pseudomonadota</taxon>
        <taxon>Betaproteobacteria</taxon>
        <taxon>Burkholderiales</taxon>
        <taxon>Oxalobacteraceae</taxon>
        <taxon>Telluria group</taxon>
        <taxon>Massilia</taxon>
    </lineage>
</organism>
<feature type="transmembrane region" description="Helical" evidence="9">
    <location>
        <begin position="103"/>
        <end position="125"/>
    </location>
</feature>
<comment type="caution">
    <text evidence="11">The sequence shown here is derived from an EMBL/GenBank/DDBJ whole genome shotgun (WGS) entry which is preliminary data.</text>
</comment>
<comment type="subunit">
    <text evidence="2">The complex is composed of two ATP-binding proteins (CysA), two transmembrane proteins (CysT and CysW) and a solute-binding protein (CysP).</text>
</comment>
<dbReference type="EMBL" id="JANUGV010000001">
    <property type="protein sequence ID" value="MCS0606928.1"/>
    <property type="molecule type" value="Genomic_DNA"/>
</dbReference>
<dbReference type="Proteomes" id="UP001205861">
    <property type="component" value="Unassembled WGS sequence"/>
</dbReference>
<dbReference type="PROSITE" id="PS50928">
    <property type="entry name" value="ABC_TM1"/>
    <property type="match status" value="1"/>
</dbReference>
<sequence>MSLFSAPRSSPGRVIPGFGLSLGFTLFYLALIVLIPLSAVFLKTFTLTWDAFWSAVSSERVVASYRLSFGAALIAAFLNVIFGGIVAWVLVRYRFPGKRFIDALVDLPFALPTAVAGITLTALYSQNGWIGQYLTKFGLKVAFTPLGVVVALTFIGLPFVVRTVQPVLEESERELEEAAASLGASPLQTFVRVVLPSIVPALLTGFALAFARATGEYGSVIFIAGNIPMVSEITPLFIITKLEQYDYAGATAIAVVMLIASFIMLLTINLLQSWARKRAGKK</sequence>
<evidence type="ECO:0000256" key="9">
    <source>
        <dbReference type="RuleBase" id="RU366001"/>
    </source>
</evidence>
<evidence type="ECO:0000256" key="5">
    <source>
        <dbReference type="ARBA" id="ARBA00022989"/>
    </source>
</evidence>
<reference evidence="11 12" key="1">
    <citation type="submission" date="2022-08" db="EMBL/GenBank/DDBJ databases">
        <title>Reclassification of Massilia species as members of the genera Telluria, Duganella, Pseudoduganella, Mokoshia gen. nov. and Zemynaea gen. nov. using orthogonal and non-orthogonal genome-based approaches.</title>
        <authorList>
            <person name="Bowman J.P."/>
        </authorList>
    </citation>
    <scope>NUCLEOTIDE SEQUENCE [LARGE SCALE GENOMIC DNA]</scope>
    <source>
        <strain evidence="11 12">JCM 31607</strain>
    </source>
</reference>
<evidence type="ECO:0000256" key="7">
    <source>
        <dbReference type="ARBA" id="ARBA00023136"/>
    </source>
</evidence>
<dbReference type="NCBIfam" id="TIGR02139">
    <property type="entry name" value="permease_CysT"/>
    <property type="match status" value="1"/>
</dbReference>
<evidence type="ECO:0000256" key="2">
    <source>
        <dbReference type="ARBA" id="ARBA00011779"/>
    </source>
</evidence>
<evidence type="ECO:0000256" key="6">
    <source>
        <dbReference type="ARBA" id="ARBA00023032"/>
    </source>
</evidence>
<keyword evidence="5 9" id="KW-1133">Transmembrane helix</keyword>
<keyword evidence="4 9" id="KW-0812">Transmembrane</keyword>
<comment type="function">
    <text evidence="9">Part of the ABC transporter complex (TC 3.A.1.6.1) involved in sulfate/thiosulfate import.</text>
</comment>
<dbReference type="InterPro" id="IPR035906">
    <property type="entry name" value="MetI-like_sf"/>
</dbReference>
<feature type="transmembrane region" description="Helical" evidence="9">
    <location>
        <begin position="250"/>
        <end position="271"/>
    </location>
</feature>
<evidence type="ECO:0000313" key="12">
    <source>
        <dbReference type="Proteomes" id="UP001205861"/>
    </source>
</evidence>
<evidence type="ECO:0000256" key="3">
    <source>
        <dbReference type="ARBA" id="ARBA00022448"/>
    </source>
</evidence>
<dbReference type="CDD" id="cd06261">
    <property type="entry name" value="TM_PBP2"/>
    <property type="match status" value="1"/>
</dbReference>
<feature type="transmembrane region" description="Helical" evidence="9">
    <location>
        <begin position="63"/>
        <end position="91"/>
    </location>
</feature>
<feature type="transmembrane region" description="Helical" evidence="9">
    <location>
        <begin position="190"/>
        <end position="210"/>
    </location>
</feature>
<name>A0ABT2BEI1_9BURK</name>
<dbReference type="Pfam" id="PF00528">
    <property type="entry name" value="BPD_transp_1"/>
    <property type="match status" value="1"/>
</dbReference>
<feature type="transmembrane region" description="Helical" evidence="9">
    <location>
        <begin position="217"/>
        <end position="238"/>
    </location>
</feature>
<keyword evidence="7 9" id="KW-0472">Membrane</keyword>
<dbReference type="PANTHER" id="PTHR30406:SF8">
    <property type="entry name" value="SULFATE TRANSPORT SYSTEM PERMEASE PROTEIN CYST"/>
    <property type="match status" value="1"/>
</dbReference>
<keyword evidence="12" id="KW-1185">Reference proteome</keyword>
<evidence type="ECO:0000256" key="1">
    <source>
        <dbReference type="ARBA" id="ARBA00004651"/>
    </source>
</evidence>
<proteinExistence type="inferred from homology"/>
<feature type="domain" description="ABC transmembrane type-1" evidence="10">
    <location>
        <begin position="65"/>
        <end position="268"/>
    </location>
</feature>
<dbReference type="InterPro" id="IPR000515">
    <property type="entry name" value="MetI-like"/>
</dbReference>
<gene>
    <name evidence="11" type="primary">cysT</name>
    <name evidence="11" type="ORF">NX773_01960</name>
</gene>
<protein>
    <recommendedName>
        <fullName evidence="9">Sulfate transport system permease protein CysT</fullName>
    </recommendedName>
</protein>
<dbReference type="NCBIfam" id="TIGR00969">
    <property type="entry name" value="3a0106s02"/>
    <property type="match status" value="1"/>
</dbReference>
<feature type="transmembrane region" description="Helical" evidence="9">
    <location>
        <begin position="137"/>
        <end position="161"/>
    </location>
</feature>
<keyword evidence="6 9" id="KW-0764">Sulfate transport</keyword>
<dbReference type="InterPro" id="IPR005667">
    <property type="entry name" value="Sulph_transpt2"/>
</dbReference>
<comment type="similarity">
    <text evidence="9">Belongs to the binding-protein-dependent transport system permease family. CysTW subfamily.</text>
</comment>
<dbReference type="Gene3D" id="1.10.3720.10">
    <property type="entry name" value="MetI-like"/>
    <property type="match status" value="1"/>
</dbReference>
<dbReference type="RefSeq" id="WP_258821265.1">
    <property type="nucleotide sequence ID" value="NZ_JANUGV010000001.1"/>
</dbReference>
<dbReference type="PANTHER" id="PTHR30406">
    <property type="entry name" value="SULFATE TRANSPORT SYSTEM PERMEASE PROTEIN"/>
    <property type="match status" value="1"/>
</dbReference>
<dbReference type="SUPFAM" id="SSF161098">
    <property type="entry name" value="MetI-like"/>
    <property type="match status" value="1"/>
</dbReference>
<evidence type="ECO:0000313" key="11">
    <source>
        <dbReference type="EMBL" id="MCS0606928.1"/>
    </source>
</evidence>
<dbReference type="InterPro" id="IPR011865">
    <property type="entry name" value="CysT_permease"/>
</dbReference>
<comment type="subcellular location">
    <subcellularLocation>
        <location evidence="1">Cell membrane</location>
        <topology evidence="1">Multi-pass membrane protein</topology>
    </subcellularLocation>
</comment>
<evidence type="ECO:0000256" key="8">
    <source>
        <dbReference type="ARBA" id="ARBA00025323"/>
    </source>
</evidence>
<evidence type="ECO:0000259" key="10">
    <source>
        <dbReference type="PROSITE" id="PS50928"/>
    </source>
</evidence>
<accession>A0ABT2BEI1</accession>
<comment type="function">
    <text evidence="8">Part of the ABC transporter complex CysAWTP (TC 3.A.1.6.1) involved in sulfate/thiosulfate import. Probably responsible for the translocation of the substrate across the membrane.</text>
</comment>
<keyword evidence="3 9" id="KW-0813">Transport</keyword>
<evidence type="ECO:0000256" key="4">
    <source>
        <dbReference type="ARBA" id="ARBA00022692"/>
    </source>
</evidence>
<feature type="transmembrane region" description="Helical" evidence="9">
    <location>
        <begin position="20"/>
        <end position="42"/>
    </location>
</feature>